<dbReference type="SUPFAM" id="SSF48613">
    <property type="entry name" value="Heme oxygenase-like"/>
    <property type="match status" value="1"/>
</dbReference>
<reference evidence="1 2" key="1">
    <citation type="journal article" date="2016" name="Biochim. Biophys. Acta">
        <title>Characterization of red-shifted phycobilisomes isolated from the chlorophyll f-containing cyanobacterium Halomicronema hongdechloris.</title>
        <authorList>
            <person name="Li Y."/>
            <person name="Lin Y."/>
            <person name="Garvey C.J."/>
            <person name="Birch D."/>
            <person name="Corkery R.W."/>
            <person name="Loughlin P.C."/>
            <person name="Scheer H."/>
            <person name="Willows R.D."/>
            <person name="Chen M."/>
        </authorList>
    </citation>
    <scope>NUCLEOTIDE SEQUENCE [LARGE SCALE GENOMIC DNA]</scope>
    <source>
        <strain evidence="1 2">C2206</strain>
    </source>
</reference>
<proteinExistence type="predicted"/>
<evidence type="ECO:0000313" key="1">
    <source>
        <dbReference type="EMBL" id="ASC71610.1"/>
    </source>
</evidence>
<dbReference type="InterPro" id="IPR016084">
    <property type="entry name" value="Haem_Oase-like_multi-hlx"/>
</dbReference>
<dbReference type="Gene3D" id="1.20.910.10">
    <property type="entry name" value="Heme oxygenase-like"/>
    <property type="match status" value="1"/>
</dbReference>
<evidence type="ECO:0000313" key="2">
    <source>
        <dbReference type="Proteomes" id="UP000191901"/>
    </source>
</evidence>
<dbReference type="STRING" id="1641165.XM38_22570"/>
<dbReference type="RefSeq" id="WP_080812966.1">
    <property type="nucleotide sequence ID" value="NZ_CP021983.2"/>
</dbReference>
<accession>A0A1Z3HMV0</accession>
<dbReference type="EMBL" id="CP021983">
    <property type="protein sequence ID" value="ASC71610.1"/>
    <property type="molecule type" value="Genomic_DNA"/>
</dbReference>
<dbReference type="Proteomes" id="UP000191901">
    <property type="component" value="Chromosome"/>
</dbReference>
<gene>
    <name evidence="1" type="ORF">XM38_025630</name>
</gene>
<name>A0A1Z3HMV0_9CYAN</name>
<dbReference type="KEGG" id="hhg:XM38_025630"/>
<dbReference type="AlphaFoldDB" id="A0A1Z3HMV0"/>
<evidence type="ECO:0008006" key="3">
    <source>
        <dbReference type="Google" id="ProtNLM"/>
    </source>
</evidence>
<organism evidence="1 2">
    <name type="scientific">Halomicronema hongdechloris C2206</name>
    <dbReference type="NCBI Taxonomy" id="1641165"/>
    <lineage>
        <taxon>Bacteria</taxon>
        <taxon>Bacillati</taxon>
        <taxon>Cyanobacteriota</taxon>
        <taxon>Cyanophyceae</taxon>
        <taxon>Nodosilineales</taxon>
        <taxon>Nodosilineaceae</taxon>
        <taxon>Halomicronema</taxon>
    </lineage>
</organism>
<keyword evidence="2" id="KW-1185">Reference proteome</keyword>
<protein>
    <recommendedName>
        <fullName evidence="3">Iron-containing redox enzyme family protein</fullName>
    </recommendedName>
</protein>
<sequence>MNTLYEYLESKENKFRQHSFFRNLKSVDSLSQLALVAAQLSFWVMSFQDLLRLNIEQVQDKKLSRLLRCHQTEDAGHEEWFLHDLAVMQIAEPRLRTLYSQTHTPTRDATYFVLAQVFEAQSDHERIALLLTIESAAQVFFSQVADFSERLKVSKDLMYFSNHHLNAEESHDSLDHDMENCLNRMWLTEDKKRIVYSLIDRVYHAFSILFDHFNATLVENLSVSV</sequence>